<sequence length="111" mass="12066">MTRYDLDPDGVGKGLSLLRAAGETFGSAWRQRRDALTTGLSGVGNDVVSQAFRSRYLPLAERLMARADAISPSYRNVCDDAQCCVDDYLAANARGTDAMHRLTDAEAGRPR</sequence>
<reference evidence="2" key="1">
    <citation type="journal article" date="2019" name="Int. J. Syst. Evol. Microbiol.">
        <title>The Global Catalogue of Microorganisms (GCM) 10K type strain sequencing project: providing services to taxonomists for standard genome sequencing and annotation.</title>
        <authorList>
            <consortium name="The Broad Institute Genomics Platform"/>
            <consortium name="The Broad Institute Genome Sequencing Center for Infectious Disease"/>
            <person name="Wu L."/>
            <person name="Ma J."/>
        </authorList>
    </citation>
    <scope>NUCLEOTIDE SEQUENCE [LARGE SCALE GENOMIC DNA]</scope>
    <source>
        <strain evidence="2">IBRC-M 10906</strain>
    </source>
</reference>
<keyword evidence="2" id="KW-1185">Reference proteome</keyword>
<dbReference type="Proteomes" id="UP001597478">
    <property type="component" value="Unassembled WGS sequence"/>
</dbReference>
<accession>A0ABW5W9D8</accession>
<evidence type="ECO:0008006" key="3">
    <source>
        <dbReference type="Google" id="ProtNLM"/>
    </source>
</evidence>
<evidence type="ECO:0000313" key="1">
    <source>
        <dbReference type="EMBL" id="MFD2800538.1"/>
    </source>
</evidence>
<dbReference type="RefSeq" id="WP_377387966.1">
    <property type="nucleotide sequence ID" value="NZ_JBHSAN010000009.1"/>
</dbReference>
<name>A0ABW5W9D8_9PSEU</name>
<organism evidence="1 2">
    <name type="scientific">Prauserella oleivorans</name>
    <dbReference type="NCBI Taxonomy" id="1478153"/>
    <lineage>
        <taxon>Bacteria</taxon>
        <taxon>Bacillati</taxon>
        <taxon>Actinomycetota</taxon>
        <taxon>Actinomycetes</taxon>
        <taxon>Pseudonocardiales</taxon>
        <taxon>Pseudonocardiaceae</taxon>
        <taxon>Prauserella</taxon>
    </lineage>
</organism>
<protein>
    <recommendedName>
        <fullName evidence="3">Excreted virulence factor EspC (Type VII ESX diderm)</fullName>
    </recommendedName>
</protein>
<proteinExistence type="predicted"/>
<dbReference type="EMBL" id="JBHUOF010000018">
    <property type="protein sequence ID" value="MFD2800538.1"/>
    <property type="molecule type" value="Genomic_DNA"/>
</dbReference>
<evidence type="ECO:0000313" key="2">
    <source>
        <dbReference type="Proteomes" id="UP001597478"/>
    </source>
</evidence>
<gene>
    <name evidence="1" type="ORF">ACFS2C_14165</name>
</gene>
<comment type="caution">
    <text evidence="1">The sequence shown here is derived from an EMBL/GenBank/DDBJ whole genome shotgun (WGS) entry which is preliminary data.</text>
</comment>